<name>A0A915JAH1_ROMCU</name>
<proteinExistence type="predicted"/>
<protein>
    <submittedName>
        <fullName evidence="2">Uncharacterized protein</fullName>
    </submittedName>
</protein>
<evidence type="ECO:0000313" key="2">
    <source>
        <dbReference type="WBParaSite" id="nRc.2.0.1.t22775-RA"/>
    </source>
</evidence>
<organism evidence="1 2">
    <name type="scientific">Romanomermis culicivorax</name>
    <name type="common">Nematode worm</name>
    <dbReference type="NCBI Taxonomy" id="13658"/>
    <lineage>
        <taxon>Eukaryota</taxon>
        <taxon>Metazoa</taxon>
        <taxon>Ecdysozoa</taxon>
        <taxon>Nematoda</taxon>
        <taxon>Enoplea</taxon>
        <taxon>Dorylaimia</taxon>
        <taxon>Mermithida</taxon>
        <taxon>Mermithoidea</taxon>
        <taxon>Mermithidae</taxon>
        <taxon>Romanomermis</taxon>
    </lineage>
</organism>
<evidence type="ECO:0000313" key="1">
    <source>
        <dbReference type="Proteomes" id="UP000887565"/>
    </source>
</evidence>
<accession>A0A915JAH1</accession>
<dbReference type="WBParaSite" id="nRc.2.0.1.t22775-RA">
    <property type="protein sequence ID" value="nRc.2.0.1.t22775-RA"/>
    <property type="gene ID" value="nRc.2.0.1.g22775"/>
</dbReference>
<keyword evidence="1" id="KW-1185">Reference proteome</keyword>
<dbReference type="AlphaFoldDB" id="A0A915JAH1"/>
<sequence length="106" mass="11837">MTRIMPEVLAPWGVNVGSQANLRTNTSHEEIMTMRNESTIPGESWEIMHTFLKLYTDFSSYANKIKLLWTGQPEESAPATAGFWSILAVEPVLPPTTSLAEVWVNA</sequence>
<reference evidence="2" key="1">
    <citation type="submission" date="2022-11" db="UniProtKB">
        <authorList>
            <consortium name="WormBaseParasite"/>
        </authorList>
    </citation>
    <scope>IDENTIFICATION</scope>
</reference>
<dbReference type="Proteomes" id="UP000887565">
    <property type="component" value="Unplaced"/>
</dbReference>